<evidence type="ECO:0000256" key="1">
    <source>
        <dbReference type="ARBA" id="ARBA00000085"/>
    </source>
</evidence>
<dbReference type="CDD" id="cd16917">
    <property type="entry name" value="HATPase_UhpB-NarQ-NarX-like"/>
    <property type="match status" value="1"/>
</dbReference>
<dbReference type="GO" id="GO:0005524">
    <property type="term" value="F:ATP binding"/>
    <property type="evidence" value="ECO:0007669"/>
    <property type="project" value="UniProtKB-KW"/>
</dbReference>
<comment type="catalytic activity">
    <reaction evidence="1">
        <text>ATP + protein L-histidine = ADP + protein N-phospho-L-histidine.</text>
        <dbReference type="EC" id="2.7.13.3"/>
    </reaction>
</comment>
<dbReference type="InterPro" id="IPR029016">
    <property type="entry name" value="GAF-like_dom_sf"/>
</dbReference>
<name>A0A9W6SF61_9ACTN</name>
<dbReference type="Pfam" id="PF07730">
    <property type="entry name" value="HisKA_3"/>
    <property type="match status" value="1"/>
</dbReference>
<evidence type="ECO:0000256" key="4">
    <source>
        <dbReference type="ARBA" id="ARBA00022679"/>
    </source>
</evidence>
<evidence type="ECO:0000256" key="2">
    <source>
        <dbReference type="ARBA" id="ARBA00012438"/>
    </source>
</evidence>
<evidence type="ECO:0000313" key="10">
    <source>
        <dbReference type="EMBL" id="GLY91107.1"/>
    </source>
</evidence>
<keyword evidence="11" id="KW-1185">Reference proteome</keyword>
<reference evidence="10" key="1">
    <citation type="submission" date="2023-03" db="EMBL/GenBank/DDBJ databases">
        <title>Actinoallomurus iriomotensis NBRC 103684.</title>
        <authorList>
            <person name="Ichikawa N."/>
            <person name="Sato H."/>
            <person name="Tonouchi N."/>
        </authorList>
    </citation>
    <scope>NUCLEOTIDE SEQUENCE</scope>
    <source>
        <strain evidence="10">NBRC 103684</strain>
    </source>
</reference>
<dbReference type="SUPFAM" id="SSF55781">
    <property type="entry name" value="GAF domain-like"/>
    <property type="match status" value="1"/>
</dbReference>
<dbReference type="GO" id="GO:0016020">
    <property type="term" value="C:membrane"/>
    <property type="evidence" value="ECO:0007669"/>
    <property type="project" value="InterPro"/>
</dbReference>
<evidence type="ECO:0000256" key="5">
    <source>
        <dbReference type="ARBA" id="ARBA00022741"/>
    </source>
</evidence>
<dbReference type="PANTHER" id="PTHR24421">
    <property type="entry name" value="NITRATE/NITRITE SENSOR PROTEIN NARX-RELATED"/>
    <property type="match status" value="1"/>
</dbReference>
<keyword evidence="7" id="KW-0067">ATP-binding</keyword>
<dbReference type="InterPro" id="IPR050482">
    <property type="entry name" value="Sensor_HK_TwoCompSys"/>
</dbReference>
<dbReference type="InterPro" id="IPR036890">
    <property type="entry name" value="HATPase_C_sf"/>
</dbReference>
<evidence type="ECO:0000256" key="3">
    <source>
        <dbReference type="ARBA" id="ARBA00022553"/>
    </source>
</evidence>
<sequence length="385" mass="41253">MGMSVTDHSNCGEVRRLAEERGALQHVATLVARGASPSVIFNAAACALGGLIKADYTAINRYEGDRTMSIMAFWRAPGTPDIGPPFGGRWTLGDDTPSAAVLRGHRPSSRASATISSDIGGWHREHRIGHVVACPVIVDDHLWGTMTALYLGAEPPKGDVEERMGKFVELLNCAIIQAKTRCELIASRARLVTSADATRRRIERDLHDGAQQHLISLALRLREAEESVPPGNDELRRRLSEAVQDLTGTIDELREVSVGLRPPTLAARGLDAALTQLVARSPVPVELHIDADRRLGEEIEVSLYYVVSEALTNVLKHANASTVSVDLAKQDSQVRLAVRDDGVGGADPTRGSGLTGLRDRVEALGGTMQITSPTGHGTSVVVTIG</sequence>
<dbReference type="PANTHER" id="PTHR24421:SF10">
    <property type="entry name" value="NITRATE_NITRITE SENSOR PROTEIN NARQ"/>
    <property type="match status" value="1"/>
</dbReference>
<gene>
    <name evidence="10" type="ORF">Airi02_090360</name>
</gene>
<keyword evidence="3" id="KW-0597">Phosphoprotein</keyword>
<dbReference type="Pfam" id="PF02518">
    <property type="entry name" value="HATPase_c"/>
    <property type="match status" value="1"/>
</dbReference>
<evidence type="ECO:0000256" key="8">
    <source>
        <dbReference type="ARBA" id="ARBA00023012"/>
    </source>
</evidence>
<accession>A0A9W6SF61</accession>
<feature type="domain" description="Histidine kinase/HSP90-like ATPase" evidence="9">
    <location>
        <begin position="298"/>
        <end position="385"/>
    </location>
</feature>
<dbReference type="SUPFAM" id="SSF55874">
    <property type="entry name" value="ATPase domain of HSP90 chaperone/DNA topoisomerase II/histidine kinase"/>
    <property type="match status" value="1"/>
</dbReference>
<dbReference type="EC" id="2.7.13.3" evidence="2"/>
<evidence type="ECO:0000313" key="11">
    <source>
        <dbReference type="Proteomes" id="UP001165074"/>
    </source>
</evidence>
<dbReference type="Proteomes" id="UP001165074">
    <property type="component" value="Unassembled WGS sequence"/>
</dbReference>
<evidence type="ECO:0000256" key="6">
    <source>
        <dbReference type="ARBA" id="ARBA00022777"/>
    </source>
</evidence>
<dbReference type="InterPro" id="IPR011712">
    <property type="entry name" value="Sig_transdc_His_kin_sub3_dim/P"/>
</dbReference>
<keyword evidence="8" id="KW-0902">Two-component regulatory system</keyword>
<dbReference type="GO" id="GO:0046983">
    <property type="term" value="F:protein dimerization activity"/>
    <property type="evidence" value="ECO:0007669"/>
    <property type="project" value="InterPro"/>
</dbReference>
<dbReference type="Gene3D" id="3.30.450.40">
    <property type="match status" value="1"/>
</dbReference>
<dbReference type="AlphaFoldDB" id="A0A9W6SF61"/>
<dbReference type="GO" id="GO:0000155">
    <property type="term" value="F:phosphorelay sensor kinase activity"/>
    <property type="evidence" value="ECO:0007669"/>
    <property type="project" value="InterPro"/>
</dbReference>
<keyword evidence="5" id="KW-0547">Nucleotide-binding</keyword>
<proteinExistence type="predicted"/>
<organism evidence="10 11">
    <name type="scientific">Actinoallomurus iriomotensis</name>
    <dbReference type="NCBI Taxonomy" id="478107"/>
    <lineage>
        <taxon>Bacteria</taxon>
        <taxon>Bacillati</taxon>
        <taxon>Actinomycetota</taxon>
        <taxon>Actinomycetes</taxon>
        <taxon>Streptosporangiales</taxon>
        <taxon>Thermomonosporaceae</taxon>
        <taxon>Actinoallomurus</taxon>
    </lineage>
</organism>
<protein>
    <recommendedName>
        <fullName evidence="2">histidine kinase</fullName>
        <ecNumber evidence="2">2.7.13.3</ecNumber>
    </recommendedName>
</protein>
<evidence type="ECO:0000256" key="7">
    <source>
        <dbReference type="ARBA" id="ARBA00022840"/>
    </source>
</evidence>
<dbReference type="InterPro" id="IPR003594">
    <property type="entry name" value="HATPase_dom"/>
</dbReference>
<dbReference type="SMART" id="SM00387">
    <property type="entry name" value="HATPase_c"/>
    <property type="match status" value="1"/>
</dbReference>
<dbReference type="Gene3D" id="3.30.565.10">
    <property type="entry name" value="Histidine kinase-like ATPase, C-terminal domain"/>
    <property type="match status" value="1"/>
</dbReference>
<dbReference type="Gene3D" id="1.20.5.1930">
    <property type="match status" value="1"/>
</dbReference>
<keyword evidence="4" id="KW-0808">Transferase</keyword>
<evidence type="ECO:0000259" key="9">
    <source>
        <dbReference type="SMART" id="SM00387"/>
    </source>
</evidence>
<comment type="caution">
    <text evidence="10">The sequence shown here is derived from an EMBL/GenBank/DDBJ whole genome shotgun (WGS) entry which is preliminary data.</text>
</comment>
<dbReference type="EMBL" id="BSTK01000019">
    <property type="protein sequence ID" value="GLY91107.1"/>
    <property type="molecule type" value="Genomic_DNA"/>
</dbReference>
<keyword evidence="6" id="KW-0418">Kinase</keyword>